<evidence type="ECO:0000256" key="1">
    <source>
        <dbReference type="ARBA" id="ARBA00022603"/>
    </source>
</evidence>
<dbReference type="AlphaFoldDB" id="A0A1G8Y3X9"/>
<feature type="domain" description="O-methyltransferase C-terminal" evidence="4">
    <location>
        <begin position="137"/>
        <end position="329"/>
    </location>
</feature>
<keyword evidence="7" id="KW-1185">Reference proteome</keyword>
<accession>A0A1G8Y3X9</accession>
<dbReference type="InterPro" id="IPR016461">
    <property type="entry name" value="COMT-like"/>
</dbReference>
<feature type="domain" description="O-methyltransferase dimerisation" evidence="5">
    <location>
        <begin position="18"/>
        <end position="90"/>
    </location>
</feature>
<evidence type="ECO:0000313" key="7">
    <source>
        <dbReference type="Proteomes" id="UP000199213"/>
    </source>
</evidence>
<dbReference type="RefSeq" id="WP_092627039.1">
    <property type="nucleotide sequence ID" value="NZ_FNFM01000003.1"/>
</dbReference>
<name>A0A1G8Y3X9_ACTMZ</name>
<proteinExistence type="predicted"/>
<dbReference type="InterPro" id="IPR036388">
    <property type="entry name" value="WH-like_DNA-bd_sf"/>
</dbReference>
<dbReference type="Proteomes" id="UP000199213">
    <property type="component" value="Unassembled WGS sequence"/>
</dbReference>
<dbReference type="Pfam" id="PF08100">
    <property type="entry name" value="Dimerisation"/>
    <property type="match status" value="1"/>
</dbReference>
<evidence type="ECO:0000259" key="5">
    <source>
        <dbReference type="Pfam" id="PF08100"/>
    </source>
</evidence>
<keyword evidence="1" id="KW-0489">Methyltransferase</keyword>
<dbReference type="SUPFAM" id="SSF53335">
    <property type="entry name" value="S-adenosyl-L-methionine-dependent methyltransferases"/>
    <property type="match status" value="1"/>
</dbReference>
<evidence type="ECO:0000256" key="2">
    <source>
        <dbReference type="ARBA" id="ARBA00022679"/>
    </source>
</evidence>
<evidence type="ECO:0000256" key="3">
    <source>
        <dbReference type="ARBA" id="ARBA00022691"/>
    </source>
</evidence>
<dbReference type="Gene3D" id="3.40.50.150">
    <property type="entry name" value="Vaccinia Virus protein VP39"/>
    <property type="match status" value="1"/>
</dbReference>
<sequence>MADNGTVTLTEADYLRVLIHGSSAFELVHAGLELGMFEELEQHGGMRLDQVAVSLGIEEQPARILLLGLTSLRLLEKHEDHYVNSELARRKLLRSGERFLGPLIDVQAEIINPAIGDLTRSLTSNTNVGIRSIEGRGSTLYERLNGHPRLQNLFYRNMRDVTSYSFSRILDSYDFGSTSHVVSIGGGDGTDVIELAHRYPDIEITIFDQESVAPIAEKRVEDAGLENRVHFRSGDLIRDPIPEGCDTILYVHLFEIWSMRRNVDILRKCHAALPEDGVCLIYNFVSDDEGRGPLSAGLLSPYFLTLASGEGMVYSAQDMERAAMASGFSRVSRRSDLGFSHTLVVGKK</sequence>
<dbReference type="GO" id="GO:0008171">
    <property type="term" value="F:O-methyltransferase activity"/>
    <property type="evidence" value="ECO:0007669"/>
    <property type="project" value="InterPro"/>
</dbReference>
<evidence type="ECO:0000313" key="6">
    <source>
        <dbReference type="EMBL" id="SDJ97569.1"/>
    </source>
</evidence>
<dbReference type="GO" id="GO:0032259">
    <property type="term" value="P:methylation"/>
    <property type="evidence" value="ECO:0007669"/>
    <property type="project" value="UniProtKB-KW"/>
</dbReference>
<gene>
    <name evidence="6" type="ORF">SAMN04487820_103240</name>
</gene>
<dbReference type="InterPro" id="IPR029063">
    <property type="entry name" value="SAM-dependent_MTases_sf"/>
</dbReference>
<evidence type="ECO:0000259" key="4">
    <source>
        <dbReference type="Pfam" id="PF00891"/>
    </source>
</evidence>
<keyword evidence="2" id="KW-0808">Transferase</keyword>
<dbReference type="InterPro" id="IPR012967">
    <property type="entry name" value="COMT_dimerisation"/>
</dbReference>
<dbReference type="GO" id="GO:0046983">
    <property type="term" value="F:protein dimerization activity"/>
    <property type="evidence" value="ECO:0007669"/>
    <property type="project" value="InterPro"/>
</dbReference>
<dbReference type="OrthoDB" id="582216at2"/>
<dbReference type="InterPro" id="IPR001077">
    <property type="entry name" value="COMT_C"/>
</dbReference>
<dbReference type="Gene3D" id="1.10.10.10">
    <property type="entry name" value="Winged helix-like DNA-binding domain superfamily/Winged helix DNA-binding domain"/>
    <property type="match status" value="1"/>
</dbReference>
<dbReference type="PANTHER" id="PTHR11746">
    <property type="entry name" value="O-METHYLTRANSFERASE"/>
    <property type="match status" value="1"/>
</dbReference>
<keyword evidence="3" id="KW-0949">S-adenosyl-L-methionine</keyword>
<protein>
    <submittedName>
        <fullName evidence="6">Dimerisation domain-containing protein</fullName>
    </submittedName>
</protein>
<dbReference type="PROSITE" id="PS51683">
    <property type="entry name" value="SAM_OMT_II"/>
    <property type="match status" value="1"/>
</dbReference>
<organism evidence="6 7">
    <name type="scientific">Actinopolyspora mzabensis</name>
    <dbReference type="NCBI Taxonomy" id="995066"/>
    <lineage>
        <taxon>Bacteria</taxon>
        <taxon>Bacillati</taxon>
        <taxon>Actinomycetota</taxon>
        <taxon>Actinomycetes</taxon>
        <taxon>Actinopolysporales</taxon>
        <taxon>Actinopolysporaceae</taxon>
        <taxon>Actinopolyspora</taxon>
    </lineage>
</organism>
<dbReference type="EMBL" id="FNFM01000003">
    <property type="protein sequence ID" value="SDJ97569.1"/>
    <property type="molecule type" value="Genomic_DNA"/>
</dbReference>
<dbReference type="CDD" id="cd02440">
    <property type="entry name" value="AdoMet_MTases"/>
    <property type="match status" value="1"/>
</dbReference>
<dbReference type="Gene3D" id="1.20.58.1390">
    <property type="match status" value="1"/>
</dbReference>
<dbReference type="Pfam" id="PF00891">
    <property type="entry name" value="Methyltransf_2"/>
    <property type="match status" value="1"/>
</dbReference>
<reference evidence="7" key="1">
    <citation type="submission" date="2016-10" db="EMBL/GenBank/DDBJ databases">
        <authorList>
            <person name="Varghese N."/>
            <person name="Submissions S."/>
        </authorList>
    </citation>
    <scope>NUCLEOTIDE SEQUENCE [LARGE SCALE GENOMIC DNA]</scope>
    <source>
        <strain evidence="7">DSM 45460</strain>
    </source>
</reference>